<dbReference type="PANTHER" id="PTHR33164">
    <property type="entry name" value="TRANSCRIPTIONAL REGULATOR, MARR FAMILY"/>
    <property type="match status" value="1"/>
</dbReference>
<dbReference type="Pfam" id="PF01047">
    <property type="entry name" value="MarR"/>
    <property type="match status" value="1"/>
</dbReference>
<evidence type="ECO:0000313" key="7">
    <source>
        <dbReference type="Proteomes" id="UP000321085"/>
    </source>
</evidence>
<evidence type="ECO:0000256" key="1">
    <source>
        <dbReference type="ARBA" id="ARBA00023015"/>
    </source>
</evidence>
<evidence type="ECO:0000256" key="3">
    <source>
        <dbReference type="ARBA" id="ARBA00023163"/>
    </source>
</evidence>
<dbReference type="OrthoDB" id="8448256at2"/>
<dbReference type="SMART" id="SM00347">
    <property type="entry name" value="HTH_MARR"/>
    <property type="match status" value="1"/>
</dbReference>
<dbReference type="Proteomes" id="UP000321085">
    <property type="component" value="Unassembled WGS sequence"/>
</dbReference>
<sequence length="195" mass="21382">MSDPAMSPLNERIQHPSEDSLGWALAQAARLHRFYLNEKLAGMGLFAGQEQALQVLSSYDEVSMGELAGILRVRTPTASKTVTRLAALGLVARSCNPIDARTVRVRLTRKGRMAVARIQTLWDEVESDMVAGLDAEEQRQMRKLLLRAAMNLAGALGSNRQDTGAVPAALDHHPAHRRQSSRKADVLATSYQQGR</sequence>
<dbReference type="SUPFAM" id="SSF46785">
    <property type="entry name" value="Winged helix' DNA-binding domain"/>
    <property type="match status" value="1"/>
</dbReference>
<feature type="domain" description="HTH marR-type" evidence="5">
    <location>
        <begin position="18"/>
        <end position="150"/>
    </location>
</feature>
<organism evidence="6 7">
    <name type="scientific">Microvirga aerophila</name>
    <dbReference type="NCBI Taxonomy" id="670291"/>
    <lineage>
        <taxon>Bacteria</taxon>
        <taxon>Pseudomonadati</taxon>
        <taxon>Pseudomonadota</taxon>
        <taxon>Alphaproteobacteria</taxon>
        <taxon>Hyphomicrobiales</taxon>
        <taxon>Methylobacteriaceae</taxon>
        <taxon>Microvirga</taxon>
    </lineage>
</organism>
<keyword evidence="1" id="KW-0805">Transcription regulation</keyword>
<accession>A0A512C4S0</accession>
<keyword evidence="3" id="KW-0804">Transcription</keyword>
<evidence type="ECO:0000259" key="5">
    <source>
        <dbReference type="PROSITE" id="PS50995"/>
    </source>
</evidence>
<dbReference type="PROSITE" id="PS50995">
    <property type="entry name" value="HTH_MARR_2"/>
    <property type="match status" value="1"/>
</dbReference>
<feature type="region of interest" description="Disordered" evidence="4">
    <location>
        <begin position="172"/>
        <end position="195"/>
    </location>
</feature>
<name>A0A512C4S0_9HYPH</name>
<dbReference type="GO" id="GO:0006950">
    <property type="term" value="P:response to stress"/>
    <property type="evidence" value="ECO:0007669"/>
    <property type="project" value="TreeGrafter"/>
</dbReference>
<evidence type="ECO:0000256" key="2">
    <source>
        <dbReference type="ARBA" id="ARBA00023125"/>
    </source>
</evidence>
<evidence type="ECO:0000313" key="6">
    <source>
        <dbReference type="EMBL" id="GEO19198.1"/>
    </source>
</evidence>
<dbReference type="InterPro" id="IPR036390">
    <property type="entry name" value="WH_DNA-bd_sf"/>
</dbReference>
<dbReference type="PANTHER" id="PTHR33164:SF64">
    <property type="entry name" value="TRANSCRIPTIONAL REGULATOR SLYA"/>
    <property type="match status" value="1"/>
</dbReference>
<keyword evidence="2" id="KW-0238">DNA-binding</keyword>
<dbReference type="GO" id="GO:0003700">
    <property type="term" value="F:DNA-binding transcription factor activity"/>
    <property type="evidence" value="ECO:0007669"/>
    <property type="project" value="InterPro"/>
</dbReference>
<dbReference type="EMBL" id="BJYU01000355">
    <property type="protein sequence ID" value="GEO19198.1"/>
    <property type="molecule type" value="Genomic_DNA"/>
</dbReference>
<protein>
    <recommendedName>
        <fullName evidence="5">HTH marR-type domain-containing protein</fullName>
    </recommendedName>
</protein>
<keyword evidence="7" id="KW-1185">Reference proteome</keyword>
<dbReference type="GO" id="GO:0003677">
    <property type="term" value="F:DNA binding"/>
    <property type="evidence" value="ECO:0007669"/>
    <property type="project" value="UniProtKB-KW"/>
</dbReference>
<comment type="caution">
    <text evidence="6">The sequence shown here is derived from an EMBL/GenBank/DDBJ whole genome shotgun (WGS) entry which is preliminary data.</text>
</comment>
<proteinExistence type="predicted"/>
<dbReference type="PRINTS" id="PR00598">
    <property type="entry name" value="HTHMARR"/>
</dbReference>
<dbReference type="InterPro" id="IPR036388">
    <property type="entry name" value="WH-like_DNA-bd_sf"/>
</dbReference>
<dbReference type="InterPro" id="IPR039422">
    <property type="entry name" value="MarR/SlyA-like"/>
</dbReference>
<dbReference type="InterPro" id="IPR000835">
    <property type="entry name" value="HTH_MarR-typ"/>
</dbReference>
<dbReference type="AlphaFoldDB" id="A0A512C4S0"/>
<reference evidence="6 7" key="1">
    <citation type="submission" date="2019-07" db="EMBL/GenBank/DDBJ databases">
        <title>Whole genome shotgun sequence of Microvirga aerophila NBRC 106136.</title>
        <authorList>
            <person name="Hosoyama A."/>
            <person name="Uohara A."/>
            <person name="Ohji S."/>
            <person name="Ichikawa N."/>
        </authorList>
    </citation>
    <scope>NUCLEOTIDE SEQUENCE [LARGE SCALE GENOMIC DNA]</scope>
    <source>
        <strain evidence="6 7">NBRC 106136</strain>
    </source>
</reference>
<gene>
    <name evidence="6" type="ORF">MAE02_68940</name>
</gene>
<evidence type="ECO:0000256" key="4">
    <source>
        <dbReference type="SAM" id="MobiDB-lite"/>
    </source>
</evidence>
<dbReference type="Gene3D" id="1.10.10.10">
    <property type="entry name" value="Winged helix-like DNA-binding domain superfamily/Winged helix DNA-binding domain"/>
    <property type="match status" value="1"/>
</dbReference>